<comment type="caution">
    <text evidence="1">The sequence shown here is derived from an EMBL/GenBank/DDBJ whole genome shotgun (WGS) entry which is preliminary data.</text>
</comment>
<dbReference type="Proteomes" id="UP000681967">
    <property type="component" value="Unassembled WGS sequence"/>
</dbReference>
<dbReference type="EMBL" id="CAJOBH010256484">
    <property type="protein sequence ID" value="CAF5148793.1"/>
    <property type="molecule type" value="Genomic_DNA"/>
</dbReference>
<accession>A0A8S3G3N4</accession>
<gene>
    <name evidence="1" type="ORF">BYL167_LOCUS71833</name>
</gene>
<evidence type="ECO:0000313" key="2">
    <source>
        <dbReference type="Proteomes" id="UP000681967"/>
    </source>
</evidence>
<feature type="non-terminal residue" evidence="1">
    <location>
        <position position="1"/>
    </location>
</feature>
<evidence type="ECO:0000313" key="1">
    <source>
        <dbReference type="EMBL" id="CAF5148793.1"/>
    </source>
</evidence>
<sequence length="151" mass="17059">MKLKFRHLLLSFSILSILFQSYYQVFVLVLLKDVFIWPTSFKIQPGESFIVTLRFRAPLKAQPELLPIFSGFITVSNYVDGKVNNIPYAGVVGDYKNAKILVRRSPLGFGTGLYTADGFMISNGQNMNFTISTGHLVVLTIAWTTRVIFIE</sequence>
<reference evidence="1" key="1">
    <citation type="submission" date="2021-02" db="EMBL/GenBank/DDBJ databases">
        <authorList>
            <person name="Nowell W R."/>
        </authorList>
    </citation>
    <scope>NUCLEOTIDE SEQUENCE</scope>
</reference>
<protein>
    <submittedName>
        <fullName evidence="1">Uncharacterized protein</fullName>
    </submittedName>
</protein>
<name>A0A8S3G3N4_9BILA</name>
<organism evidence="1 2">
    <name type="scientific">Rotaria magnacalcarata</name>
    <dbReference type="NCBI Taxonomy" id="392030"/>
    <lineage>
        <taxon>Eukaryota</taxon>
        <taxon>Metazoa</taxon>
        <taxon>Spiralia</taxon>
        <taxon>Gnathifera</taxon>
        <taxon>Rotifera</taxon>
        <taxon>Eurotatoria</taxon>
        <taxon>Bdelloidea</taxon>
        <taxon>Philodinida</taxon>
        <taxon>Philodinidae</taxon>
        <taxon>Rotaria</taxon>
    </lineage>
</organism>
<proteinExistence type="predicted"/>
<dbReference type="AlphaFoldDB" id="A0A8S3G3N4"/>